<sequence length="664" mass="70221">MSAVPVAERLAAAVAAVSAEPVPSLRACLELARAHEAAGDAAVAVRWAFAATDAGEDLAGWTTAQRIVQRCRAALPAPARRARVAVLGSYTTAQLTALLPLAGLRAGAELEVRETGYGQYRTEVLDPSSALHAFAPEVVVLAVHEGEVALPERTDDPAAAVEAELARWTGLWRQLQERFGARVVQHTIAIPPEVALGHLAARTPGSRYAMLELLNVRLGEAAAAAGVGVVDCERLAGLAGKRAWFDARYLHLAKQAVGLGCVPLLARHTAAVVTGGLGLARKCLVLDLDGTLWGGVLGEVGPHGVAVGGGPVGEAYSAFQRYVLQLKDKGVVLAVCTKNDPADVQEVFEQNTDMLVRLDDLAVVEAGWADKPAALRRIAAGLGIGLDSLVFVDDNPAEREAVRQLTPEVDVVPLPPDPAGYVRALAEYPWFETAALTDDDAARTAQYRARAETAALQAEAGSLEGFLASLDMRATFGDLGPANVARVAQLIGKTNQFNLTTRRRGQAEVEALAADEAWTAQVVRLRDRFADHGVVGVLLARSDGDALDVDTWLLSCRVIGRTLEEEMLRELVARATALGCARITGTYVPSAKNSQVADLYARLGFTRTSGDEDGTTRWELRLPADLPAPGAIARERVADVRGTSAHGMGKVGGRAVDVVQEGVR</sequence>
<evidence type="ECO:0000259" key="1">
    <source>
        <dbReference type="Pfam" id="PF21211"/>
    </source>
</evidence>
<dbReference type="NCBIfam" id="TIGR01686">
    <property type="entry name" value="FkbH"/>
    <property type="match status" value="1"/>
</dbReference>
<dbReference type="InterPro" id="IPR023214">
    <property type="entry name" value="HAD_sf"/>
</dbReference>
<organism evidence="2 3">
    <name type="scientific">Kineococcus glutinatus</name>
    <dbReference type="NCBI Taxonomy" id="1070872"/>
    <lineage>
        <taxon>Bacteria</taxon>
        <taxon>Bacillati</taxon>
        <taxon>Actinomycetota</taxon>
        <taxon>Actinomycetes</taxon>
        <taxon>Kineosporiales</taxon>
        <taxon>Kineosporiaceae</taxon>
        <taxon>Kineococcus</taxon>
    </lineage>
</organism>
<dbReference type="InterPro" id="IPR016181">
    <property type="entry name" value="Acyl_CoA_acyltransferase"/>
</dbReference>
<dbReference type="EMBL" id="BAABIL010000187">
    <property type="protein sequence ID" value="GAA4974286.1"/>
    <property type="molecule type" value="Genomic_DNA"/>
</dbReference>
<dbReference type="SUPFAM" id="SSF55729">
    <property type="entry name" value="Acyl-CoA N-acyltransferases (Nat)"/>
    <property type="match status" value="1"/>
</dbReference>
<dbReference type="InterPro" id="IPR010037">
    <property type="entry name" value="FkbH_domain"/>
</dbReference>
<accession>A0ABP9HMC8</accession>
<comment type="caution">
    <text evidence="2">The sequence shown here is derived from an EMBL/GenBank/DDBJ whole genome shotgun (WGS) entry which is preliminary data.</text>
</comment>
<dbReference type="InterPro" id="IPR049369">
    <property type="entry name" value="BF1531-like_N"/>
</dbReference>
<dbReference type="Gene3D" id="3.40.630.30">
    <property type="match status" value="1"/>
</dbReference>
<keyword evidence="3" id="KW-1185">Reference proteome</keyword>
<dbReference type="InterPro" id="IPR036514">
    <property type="entry name" value="SGNH_hydro_sf"/>
</dbReference>
<evidence type="ECO:0000313" key="2">
    <source>
        <dbReference type="EMBL" id="GAA4974286.1"/>
    </source>
</evidence>
<evidence type="ECO:0000313" key="3">
    <source>
        <dbReference type="Proteomes" id="UP001501195"/>
    </source>
</evidence>
<dbReference type="Proteomes" id="UP001501195">
    <property type="component" value="Unassembled WGS sequence"/>
</dbReference>
<protein>
    <submittedName>
        <fullName evidence="2">HAD-IIIC family phosphatase</fullName>
    </submittedName>
</protein>
<dbReference type="SUPFAM" id="SSF56784">
    <property type="entry name" value="HAD-like"/>
    <property type="match status" value="1"/>
</dbReference>
<feature type="domain" description="BF1531-like N-terminal" evidence="1">
    <location>
        <begin position="83"/>
        <end position="273"/>
    </location>
</feature>
<reference evidence="3" key="1">
    <citation type="journal article" date="2019" name="Int. J. Syst. Evol. Microbiol.">
        <title>The Global Catalogue of Microorganisms (GCM) 10K type strain sequencing project: providing services to taxonomists for standard genome sequencing and annotation.</title>
        <authorList>
            <consortium name="The Broad Institute Genomics Platform"/>
            <consortium name="The Broad Institute Genome Sequencing Center for Infectious Disease"/>
            <person name="Wu L."/>
            <person name="Ma J."/>
        </authorList>
    </citation>
    <scope>NUCLEOTIDE SEQUENCE [LARGE SCALE GENOMIC DNA]</scope>
    <source>
        <strain evidence="3">JCM 18126</strain>
    </source>
</reference>
<dbReference type="InterPro" id="IPR036412">
    <property type="entry name" value="HAD-like_sf"/>
</dbReference>
<name>A0ABP9HMC8_9ACTN</name>
<dbReference type="Gene3D" id="3.40.50.1110">
    <property type="entry name" value="SGNH hydrolase"/>
    <property type="match status" value="1"/>
</dbReference>
<dbReference type="InterPro" id="IPR010033">
    <property type="entry name" value="HAD_SF_ppase_IIIC"/>
</dbReference>
<proteinExistence type="predicted"/>
<dbReference type="NCBIfam" id="TIGR01681">
    <property type="entry name" value="HAD-SF-IIIC"/>
    <property type="match status" value="1"/>
</dbReference>
<dbReference type="RefSeq" id="WP_345711754.1">
    <property type="nucleotide sequence ID" value="NZ_BAABIL010000187.1"/>
</dbReference>
<gene>
    <name evidence="2" type="ORF">GCM10023225_14410</name>
</gene>
<dbReference type="Gene3D" id="3.40.50.1000">
    <property type="entry name" value="HAD superfamily/HAD-like"/>
    <property type="match status" value="1"/>
</dbReference>
<dbReference type="Pfam" id="PF21211">
    <property type="entry name" value="FkbH_N"/>
    <property type="match status" value="1"/>
</dbReference>